<dbReference type="EMBL" id="JBEPLO010000053">
    <property type="protein sequence ID" value="MET3559317.1"/>
    <property type="molecule type" value="Genomic_DNA"/>
</dbReference>
<dbReference type="Proteomes" id="UP001549122">
    <property type="component" value="Unassembled WGS sequence"/>
</dbReference>
<keyword evidence="2" id="KW-1185">Reference proteome</keyword>
<protein>
    <submittedName>
        <fullName evidence="1">Uncharacterized protein</fullName>
    </submittedName>
</protein>
<proteinExistence type="predicted"/>
<gene>
    <name evidence="1" type="ORF">ABID29_002471</name>
</gene>
<organism evidence="1 2">
    <name type="scientific">Streptococcus rupicaprae</name>
    <dbReference type="NCBI Taxonomy" id="759619"/>
    <lineage>
        <taxon>Bacteria</taxon>
        <taxon>Bacillati</taxon>
        <taxon>Bacillota</taxon>
        <taxon>Bacilli</taxon>
        <taxon>Lactobacillales</taxon>
        <taxon>Streptococcaceae</taxon>
        <taxon>Streptococcus</taxon>
    </lineage>
</organism>
<reference evidence="1 2" key="1">
    <citation type="submission" date="2024-06" db="EMBL/GenBank/DDBJ databases">
        <title>Genomic Encyclopedia of Type Strains, Phase IV (KMG-IV): sequencing the most valuable type-strain genomes for metagenomic binning, comparative biology and taxonomic classification.</title>
        <authorList>
            <person name="Goeker M."/>
        </authorList>
    </citation>
    <scope>NUCLEOTIDE SEQUENCE [LARGE SCALE GENOMIC DNA]</scope>
    <source>
        <strain evidence="1 2">DSM 28303</strain>
    </source>
</reference>
<evidence type="ECO:0000313" key="1">
    <source>
        <dbReference type="EMBL" id="MET3559317.1"/>
    </source>
</evidence>
<sequence>YDDSLIYVFVPQLYKYASNASIQEMADVIYSNKKSFFKEWAIENGYDLSFTQSPTLIIKSEDDTVLAEESILFGEMKRKIDN</sequence>
<feature type="non-terminal residue" evidence="1">
    <location>
        <position position="1"/>
    </location>
</feature>
<name>A0ABV2FL86_9STRE</name>
<accession>A0ABV2FL86</accession>
<comment type="caution">
    <text evidence="1">The sequence shown here is derived from an EMBL/GenBank/DDBJ whole genome shotgun (WGS) entry which is preliminary data.</text>
</comment>
<evidence type="ECO:0000313" key="2">
    <source>
        <dbReference type="Proteomes" id="UP001549122"/>
    </source>
</evidence>